<evidence type="ECO:0000256" key="2">
    <source>
        <dbReference type="HAMAP-Rule" id="MF_00984"/>
    </source>
</evidence>
<dbReference type="RefSeq" id="WP_196935133.1">
    <property type="nucleotide sequence ID" value="NZ_MU158698.1"/>
</dbReference>
<dbReference type="GO" id="GO:0009295">
    <property type="term" value="C:nucleoid"/>
    <property type="evidence" value="ECO:0007669"/>
    <property type="project" value="TreeGrafter"/>
</dbReference>
<dbReference type="InterPro" id="IPR012340">
    <property type="entry name" value="NA-bd_OB-fold"/>
</dbReference>
<gene>
    <name evidence="4" type="ORF">C4F49_17870</name>
</gene>
<dbReference type="CDD" id="cd04496">
    <property type="entry name" value="SSB_OBF"/>
    <property type="match status" value="1"/>
</dbReference>
<name>A0A928YTW8_9SPHI</name>
<dbReference type="PANTHER" id="PTHR10302">
    <property type="entry name" value="SINGLE-STRANDED DNA-BINDING PROTEIN"/>
    <property type="match status" value="1"/>
</dbReference>
<protein>
    <recommendedName>
        <fullName evidence="2 3">Single-stranded DNA-binding protein</fullName>
        <shortName evidence="2">SSB</shortName>
    </recommendedName>
</protein>
<dbReference type="SUPFAM" id="SSF50249">
    <property type="entry name" value="Nucleic acid-binding proteins"/>
    <property type="match status" value="1"/>
</dbReference>
<dbReference type="Gene3D" id="2.40.50.140">
    <property type="entry name" value="Nucleic acid-binding proteins"/>
    <property type="match status" value="1"/>
</dbReference>
<evidence type="ECO:0000256" key="3">
    <source>
        <dbReference type="PIRNR" id="PIRNR002070"/>
    </source>
</evidence>
<dbReference type="PIRSF" id="PIRSF002070">
    <property type="entry name" value="SSB"/>
    <property type="match status" value="1"/>
</dbReference>
<dbReference type="GO" id="GO:0003697">
    <property type="term" value="F:single-stranded DNA binding"/>
    <property type="evidence" value="ECO:0007669"/>
    <property type="project" value="UniProtKB-UniRule"/>
</dbReference>
<keyword evidence="1 2" id="KW-0238">DNA-binding</keyword>
<dbReference type="PROSITE" id="PS50935">
    <property type="entry name" value="SSB"/>
    <property type="match status" value="1"/>
</dbReference>
<comment type="subunit">
    <text evidence="2">Homotetramer.</text>
</comment>
<sequence>MENSMNKVMLSGFAGADTELKTVAGNKKLAKVNFAVNESFRNGGGQEVKKTSWFTLTFWNEMAELASEKIKKGTNFSIEGRLNNGTYEAKDGTKRYVTNIIVNEIEFIN</sequence>
<comment type="caution">
    <text evidence="4">The sequence shown here is derived from an EMBL/GenBank/DDBJ whole genome shotgun (WGS) entry which is preliminary data.</text>
</comment>
<dbReference type="AlphaFoldDB" id="A0A928YTW8"/>
<proteinExistence type="inferred from homology"/>
<evidence type="ECO:0000313" key="5">
    <source>
        <dbReference type="Proteomes" id="UP000616201"/>
    </source>
</evidence>
<dbReference type="EMBL" id="PRDK01000010">
    <property type="protein sequence ID" value="MBE8715543.1"/>
    <property type="molecule type" value="Genomic_DNA"/>
</dbReference>
<evidence type="ECO:0000256" key="1">
    <source>
        <dbReference type="ARBA" id="ARBA00023125"/>
    </source>
</evidence>
<dbReference type="InterPro" id="IPR011344">
    <property type="entry name" value="ssDNA-bd"/>
</dbReference>
<organism evidence="4 5">
    <name type="scientific">Sphingobacterium hungaricum</name>
    <dbReference type="NCBI Taxonomy" id="2082723"/>
    <lineage>
        <taxon>Bacteria</taxon>
        <taxon>Pseudomonadati</taxon>
        <taxon>Bacteroidota</taxon>
        <taxon>Sphingobacteriia</taxon>
        <taxon>Sphingobacteriales</taxon>
        <taxon>Sphingobacteriaceae</taxon>
        <taxon>Sphingobacterium</taxon>
    </lineage>
</organism>
<dbReference type="Proteomes" id="UP000616201">
    <property type="component" value="Unassembled WGS sequence"/>
</dbReference>
<evidence type="ECO:0000313" key="4">
    <source>
        <dbReference type="EMBL" id="MBE8715543.1"/>
    </source>
</evidence>
<comment type="caution">
    <text evidence="2">Lacks conserved residue(s) required for the propagation of feature annotation.</text>
</comment>
<keyword evidence="5" id="KW-1185">Reference proteome</keyword>
<dbReference type="InterPro" id="IPR000424">
    <property type="entry name" value="Primosome_PriB/ssb"/>
</dbReference>
<dbReference type="GO" id="GO:0006260">
    <property type="term" value="P:DNA replication"/>
    <property type="evidence" value="ECO:0007669"/>
    <property type="project" value="InterPro"/>
</dbReference>
<accession>A0A928YTW8</accession>
<dbReference type="Pfam" id="PF00436">
    <property type="entry name" value="SSB"/>
    <property type="match status" value="1"/>
</dbReference>
<dbReference type="HAMAP" id="MF_00984">
    <property type="entry name" value="SSB"/>
    <property type="match status" value="1"/>
</dbReference>
<dbReference type="NCBIfam" id="TIGR00621">
    <property type="entry name" value="ssb"/>
    <property type="match status" value="1"/>
</dbReference>
<dbReference type="PANTHER" id="PTHR10302:SF0">
    <property type="entry name" value="SINGLE-STRANDED DNA-BINDING PROTEIN, MITOCHONDRIAL"/>
    <property type="match status" value="1"/>
</dbReference>
<reference evidence="4" key="1">
    <citation type="submission" date="2018-02" db="EMBL/GenBank/DDBJ databases">
        <authorList>
            <person name="Vasarhelyi B.M."/>
            <person name="Deshmukh S."/>
            <person name="Balint B."/>
            <person name="Kukolya J."/>
        </authorList>
    </citation>
    <scope>NUCLEOTIDE SEQUENCE</scope>
    <source>
        <strain evidence="4">KB22</strain>
    </source>
</reference>